<keyword evidence="1" id="KW-0732">Signal</keyword>
<feature type="signal peptide" evidence="1">
    <location>
        <begin position="1"/>
        <end position="22"/>
    </location>
</feature>
<dbReference type="EMBL" id="CP000606">
    <property type="protein sequence ID" value="ABO22102.1"/>
    <property type="molecule type" value="Genomic_DNA"/>
</dbReference>
<accession>A3Q9F4</accession>
<dbReference type="AlphaFoldDB" id="A3Q9F4"/>
<dbReference type="KEGG" id="slo:Shew_0230"/>
<reference evidence="3 4" key="1">
    <citation type="submission" date="2007-03" db="EMBL/GenBank/DDBJ databases">
        <title>Complete sequence of Shewanella loihica PV-4.</title>
        <authorList>
            <consortium name="US DOE Joint Genome Institute"/>
            <person name="Copeland A."/>
            <person name="Lucas S."/>
            <person name="Lapidus A."/>
            <person name="Barry K."/>
            <person name="Detter J.C."/>
            <person name="Glavina del Rio T."/>
            <person name="Hammon N."/>
            <person name="Israni S."/>
            <person name="Dalin E."/>
            <person name="Tice H."/>
            <person name="Pitluck S."/>
            <person name="Chain P."/>
            <person name="Malfatti S."/>
            <person name="Shin M."/>
            <person name="Vergez L."/>
            <person name="Schmutz J."/>
            <person name="Larimer F."/>
            <person name="Land M."/>
            <person name="Hauser L."/>
            <person name="Kyrpides N."/>
            <person name="Mikhailova N."/>
            <person name="Romine M.F."/>
            <person name="Serres G."/>
            <person name="Fredrickson J."/>
            <person name="Tiedje J."/>
            <person name="Richardson P."/>
        </authorList>
    </citation>
    <scope>NUCLEOTIDE SEQUENCE [LARGE SCALE GENOMIC DNA]</scope>
    <source>
        <strain evidence="4">ATCC BAA-1088 / PV-4</strain>
    </source>
</reference>
<protein>
    <recommendedName>
        <fullName evidence="2">Haemolysin activator HlyB C-terminal domain-containing protein</fullName>
    </recommendedName>
</protein>
<organism evidence="3 4">
    <name type="scientific">Shewanella loihica (strain ATCC BAA-1088 / PV-4)</name>
    <dbReference type="NCBI Taxonomy" id="323850"/>
    <lineage>
        <taxon>Bacteria</taxon>
        <taxon>Pseudomonadati</taxon>
        <taxon>Pseudomonadota</taxon>
        <taxon>Gammaproteobacteria</taxon>
        <taxon>Alteromonadales</taxon>
        <taxon>Shewanellaceae</taxon>
        <taxon>Shewanella</taxon>
    </lineage>
</organism>
<dbReference type="STRING" id="323850.Shew_0230"/>
<evidence type="ECO:0000256" key="1">
    <source>
        <dbReference type="SAM" id="SignalP"/>
    </source>
</evidence>
<keyword evidence="4" id="KW-1185">Reference proteome</keyword>
<dbReference type="Pfam" id="PF03865">
    <property type="entry name" value="ShlB"/>
    <property type="match status" value="1"/>
</dbReference>
<feature type="domain" description="Haemolysin activator HlyB C-terminal" evidence="2">
    <location>
        <begin position="406"/>
        <end position="530"/>
    </location>
</feature>
<dbReference type="eggNOG" id="COG4775">
    <property type="taxonomic scope" value="Bacteria"/>
</dbReference>
<dbReference type="Proteomes" id="UP000001558">
    <property type="component" value="Chromosome"/>
</dbReference>
<dbReference type="InterPro" id="IPR005565">
    <property type="entry name" value="Hemolysn_activator_HlyB_C"/>
</dbReference>
<proteinExistence type="predicted"/>
<feature type="chain" id="PRO_5002657477" description="Haemolysin activator HlyB C-terminal domain-containing protein" evidence="1">
    <location>
        <begin position="23"/>
        <end position="569"/>
    </location>
</feature>
<dbReference type="HOGENOM" id="CLU_034081_0_0_6"/>
<evidence type="ECO:0000313" key="3">
    <source>
        <dbReference type="EMBL" id="ABO22102.1"/>
    </source>
</evidence>
<name>A3Q9F4_SHELP</name>
<dbReference type="Gene3D" id="2.40.160.50">
    <property type="entry name" value="membrane protein fhac: a member of the omp85/tpsb transporter family"/>
    <property type="match status" value="1"/>
</dbReference>
<gene>
    <name evidence="3" type="ordered locus">Shew_0230</name>
</gene>
<dbReference type="RefSeq" id="WP_011864037.1">
    <property type="nucleotide sequence ID" value="NC_009092.1"/>
</dbReference>
<evidence type="ECO:0000313" key="4">
    <source>
        <dbReference type="Proteomes" id="UP000001558"/>
    </source>
</evidence>
<dbReference type="OrthoDB" id="6306838at2"/>
<evidence type="ECO:0000259" key="2">
    <source>
        <dbReference type="Pfam" id="PF03865"/>
    </source>
</evidence>
<sequence precursor="true">MLTGARYSLLFGCLLASGLCAAEPQQASASDKAVAADASTQQLNSGGSPADEAQLNQKKSINKIVVVSNAIFDESDPDAFFIHRWANYLHINTRESTILNKLSFNDKDKVSQKDLDEAQRILRYEPYIRDARINFAQRDPDAGAEETGEGETILVETWDNWSLLPTFSAGHSGGESKFSVGIKEDNLLGLGVRTRLKYKSTADRTGYQLAFRVPTDWLVKHSTLTANFYDNSDGQATILDFTKPFYRLDTKDMYSGHFIDDLRTDTIRQNGFDVNEFEHKVEYANAQYGWRLNKVDDWRSRIIVGVTQDKHSFANIPQFPTSELPQNRDFLYPWVAYQFIEDDYKVLNNVYLINYNEDFNLGWQHYVKLGLETQDTAGSNPLGYHVNWYSSRGYKGDDQLILLRMDGEGVFATSQPDYFKVNATAEYFYQINPKWTAYSKVRLSTSQNNYLDAPFAMGDNTGVRGYPNDYQHGDNQWLFSAEIRNYPNINLYQLAELGWAVFTDVGQASGGPDQDNETSGPIGSVGIGARIYSSRSSYGNVAHIDLTLPFTSGAEVNSWEWRFQVKTHF</sequence>